<dbReference type="AlphaFoldDB" id="A0A2U1QG32"/>
<gene>
    <name evidence="16" type="ORF">CTI12_AA033530</name>
</gene>
<dbReference type="Pfam" id="PF24681">
    <property type="entry name" value="Kelch_KLHDC2_KLHL20_DRC7"/>
    <property type="match status" value="1"/>
</dbReference>
<dbReference type="PANTHER" id="PTHR46422">
    <property type="entry name" value="SERINE/THREONINE-PROTEIN PHOSPHATASE BSL3"/>
    <property type="match status" value="1"/>
</dbReference>
<feature type="compositionally biased region" description="Polar residues" evidence="14">
    <location>
        <begin position="422"/>
        <end position="434"/>
    </location>
</feature>
<evidence type="ECO:0000313" key="16">
    <source>
        <dbReference type="EMBL" id="PWA96971.1"/>
    </source>
</evidence>
<keyword evidence="9 12" id="KW-0539">Nucleus</keyword>
<dbReference type="Pfam" id="PF00149">
    <property type="entry name" value="Metallophos"/>
    <property type="match status" value="2"/>
</dbReference>
<evidence type="ECO:0000256" key="9">
    <source>
        <dbReference type="ARBA" id="ARBA00023242"/>
    </source>
</evidence>
<dbReference type="GO" id="GO:0004722">
    <property type="term" value="F:protein serine/threonine phosphatase activity"/>
    <property type="evidence" value="ECO:0007669"/>
    <property type="project" value="UniProtKB-UniRule"/>
</dbReference>
<dbReference type="GO" id="GO:0046872">
    <property type="term" value="F:metal ion binding"/>
    <property type="evidence" value="ECO:0007669"/>
    <property type="project" value="UniProtKB-UniRule"/>
</dbReference>
<keyword evidence="4 12" id="KW-0479">Metal-binding</keyword>
<comment type="caution">
    <text evidence="16">The sequence shown here is derived from an EMBL/GenBank/DDBJ whole genome shotgun (WGS) entry which is preliminary data.</text>
</comment>
<evidence type="ECO:0000256" key="1">
    <source>
        <dbReference type="ARBA" id="ARBA00004123"/>
    </source>
</evidence>
<dbReference type="InterPro" id="IPR006186">
    <property type="entry name" value="Ser/Thr-sp_prot-phosphatase"/>
</dbReference>
<dbReference type="OrthoDB" id="309851at2759"/>
<evidence type="ECO:0000259" key="15">
    <source>
        <dbReference type="PROSITE" id="PS00125"/>
    </source>
</evidence>
<evidence type="ECO:0000256" key="11">
    <source>
        <dbReference type="ARBA" id="ARBA00048336"/>
    </source>
</evidence>
<comment type="cofactor">
    <cofactor evidence="12">
        <name>Mn(2+)</name>
        <dbReference type="ChEBI" id="CHEBI:29035"/>
    </cofactor>
    <text evidence="12">Binds 2 manganese ions per subunit.</text>
</comment>
<name>A0A2U1QG32_ARTAN</name>
<dbReference type="EMBL" id="PKPP01000150">
    <property type="protein sequence ID" value="PWA96971.1"/>
    <property type="molecule type" value="Genomic_DNA"/>
</dbReference>
<dbReference type="PIRSF" id="PIRSF036363">
    <property type="entry name" value="PPP_BSU1"/>
    <property type="match status" value="1"/>
</dbReference>
<dbReference type="PANTHER" id="PTHR46422:SF6">
    <property type="entry name" value="SERINE_THREONINE-PROTEIN PHOSPHATASE BSL1"/>
    <property type="match status" value="1"/>
</dbReference>
<evidence type="ECO:0000256" key="3">
    <source>
        <dbReference type="ARBA" id="ARBA00022441"/>
    </source>
</evidence>
<protein>
    <recommendedName>
        <fullName evidence="12 13">Serine/threonine-protein phosphatase</fullName>
        <ecNumber evidence="12 13">3.1.3.16</ecNumber>
    </recommendedName>
</protein>
<evidence type="ECO:0000256" key="5">
    <source>
        <dbReference type="ARBA" id="ARBA00022737"/>
    </source>
</evidence>
<dbReference type="Gene3D" id="3.60.21.10">
    <property type="match status" value="2"/>
</dbReference>
<feature type="region of interest" description="Disordered" evidence="14">
    <location>
        <begin position="920"/>
        <end position="947"/>
    </location>
</feature>
<accession>A0A2U1QG32</accession>
<evidence type="ECO:0000256" key="14">
    <source>
        <dbReference type="SAM" id="MobiDB-lite"/>
    </source>
</evidence>
<dbReference type="EC" id="3.1.3.16" evidence="12 13"/>
<evidence type="ECO:0000256" key="7">
    <source>
        <dbReference type="ARBA" id="ARBA00022912"/>
    </source>
</evidence>
<comment type="catalytic activity">
    <reaction evidence="11 12 13">
        <text>O-phospho-L-threonyl-[protein] + H2O = L-threonyl-[protein] + phosphate</text>
        <dbReference type="Rhea" id="RHEA:47004"/>
        <dbReference type="Rhea" id="RHEA-COMP:11060"/>
        <dbReference type="Rhea" id="RHEA-COMP:11605"/>
        <dbReference type="ChEBI" id="CHEBI:15377"/>
        <dbReference type="ChEBI" id="CHEBI:30013"/>
        <dbReference type="ChEBI" id="CHEBI:43474"/>
        <dbReference type="ChEBI" id="CHEBI:61977"/>
        <dbReference type="EC" id="3.1.3.16"/>
    </reaction>
</comment>
<keyword evidence="6 12" id="KW-0378">Hydrolase</keyword>
<dbReference type="InterPro" id="IPR029052">
    <property type="entry name" value="Metallo-depent_PP-like"/>
</dbReference>
<evidence type="ECO:0000256" key="8">
    <source>
        <dbReference type="ARBA" id="ARBA00023211"/>
    </source>
</evidence>
<dbReference type="STRING" id="35608.A0A2U1QG32"/>
<comment type="catalytic activity">
    <reaction evidence="10">
        <text>O-phospho-L-seryl-[protein] + H2O = L-seryl-[protein] + phosphate</text>
        <dbReference type="Rhea" id="RHEA:20629"/>
        <dbReference type="Rhea" id="RHEA-COMP:9863"/>
        <dbReference type="Rhea" id="RHEA-COMP:11604"/>
        <dbReference type="ChEBI" id="CHEBI:15377"/>
        <dbReference type="ChEBI" id="CHEBI:29999"/>
        <dbReference type="ChEBI" id="CHEBI:43474"/>
        <dbReference type="ChEBI" id="CHEBI:83421"/>
        <dbReference type="EC" id="3.1.3.16"/>
    </reaction>
</comment>
<dbReference type="SUPFAM" id="SSF117281">
    <property type="entry name" value="Kelch motif"/>
    <property type="match status" value="1"/>
</dbReference>
<comment type="similarity">
    <text evidence="2 12">Belongs to the PPP phosphatase family. BSU subfamily.</text>
</comment>
<feature type="compositionally biased region" description="Basic and acidic residues" evidence="14">
    <location>
        <begin position="937"/>
        <end position="947"/>
    </location>
</feature>
<dbReference type="InterPro" id="IPR015915">
    <property type="entry name" value="Kelch-typ_b-propeller"/>
</dbReference>
<dbReference type="InterPro" id="IPR004843">
    <property type="entry name" value="Calcineurin-like_PHP"/>
</dbReference>
<dbReference type="SMART" id="SM00156">
    <property type="entry name" value="PP2Ac"/>
    <property type="match status" value="1"/>
</dbReference>
<feature type="region of interest" description="Disordered" evidence="14">
    <location>
        <begin position="414"/>
        <end position="441"/>
    </location>
</feature>
<dbReference type="FunFam" id="2.120.10.80:FF:000042">
    <property type="entry name" value="Serine/threonine-protein phosphatase"/>
    <property type="match status" value="1"/>
</dbReference>
<evidence type="ECO:0000256" key="2">
    <source>
        <dbReference type="ARBA" id="ARBA00005671"/>
    </source>
</evidence>
<organism evidence="16 17">
    <name type="scientific">Artemisia annua</name>
    <name type="common">Sweet wormwood</name>
    <dbReference type="NCBI Taxonomy" id="35608"/>
    <lineage>
        <taxon>Eukaryota</taxon>
        <taxon>Viridiplantae</taxon>
        <taxon>Streptophyta</taxon>
        <taxon>Embryophyta</taxon>
        <taxon>Tracheophyta</taxon>
        <taxon>Spermatophyta</taxon>
        <taxon>Magnoliopsida</taxon>
        <taxon>eudicotyledons</taxon>
        <taxon>Gunneridae</taxon>
        <taxon>Pentapetalae</taxon>
        <taxon>asterids</taxon>
        <taxon>campanulids</taxon>
        <taxon>Asterales</taxon>
        <taxon>Asteraceae</taxon>
        <taxon>Asteroideae</taxon>
        <taxon>Anthemideae</taxon>
        <taxon>Artemisiinae</taxon>
        <taxon>Artemisia</taxon>
    </lineage>
</organism>
<keyword evidence="3" id="KW-0880">Kelch repeat</keyword>
<keyword evidence="17" id="KW-1185">Reference proteome</keyword>
<proteinExistence type="inferred from homology"/>
<evidence type="ECO:0000256" key="6">
    <source>
        <dbReference type="ARBA" id="ARBA00022801"/>
    </source>
</evidence>
<keyword evidence="5" id="KW-0677">Repeat</keyword>
<feature type="compositionally biased region" description="Low complexity" evidence="14">
    <location>
        <begin position="923"/>
        <end position="936"/>
    </location>
</feature>
<sequence>MGSKAWLQPAPIYHPLESFWDSEDDAPGPRCGHTLTAVAQTKTQGPRLILFGGATSIGGGPSSVVPGIRLDGFTNSVHVFHVLTRKWTRVWPAGEPPSPRAAHVAAAVGTMVVFQGGIGPTGHSSDDLYVLDLTNDKYKWHRVVVRGEGPGPRYGHVMDLVAQRYLVCVSGNDGKKVLSDAWALDTAQKPYVWQKLNPEGDIPSARMYATASARSDGMFLLCGGRGISGTPLADAYGLIMHKNGQWEWTLAPGVSPSPRYQHAAVFVGARLHVTGGVLRGGRAVDGEAVVAVLDTAAGVWLDRHGIVTSSSNNKSQIDDPSLELMRRCRHAASSLGAHIYIYGGLRGDVLLDDFLMAENLPDSDSPMLTRESNSNVMSPSMNKESMERLAEASAAEAEAANAVWQAAQAHIAKPEETRASDDSLTPGTSSQSSDTEGDVRLHPRAVVVAKETVGNLGGLVRQLSLDQFENESRRTIPTQNMSHPTKKFTRQKSPEGLHKKVVSTLLRPRNWQPPANRRFFLDAYEVGELCYAAEQIFLHEPTVLELKAPIKVFGDLHGQFGDLMRLFDEYGSPSTAGDITYIDYLFLGDYVDRGQHSLETITLLLALKIQYPENIHLIRGNHEAADINALFGFRLECIERMGENDGIWAWTRFNQLFNHLPLAALIEKKIICMHGGIGRSINLVEQIEKIERPITMDAGSLILMDLLWSDPTENDSVEGLRPNARGPGLVTFGSQKGENDGIWAWTRFNQLFNHLPLAALIEKKIICMHGGIGRSINLVEQIEKIERPITMDAGSLILMDLLWSDPTENDSVEGLRPNARGPGLVTFGPDRVTDFCKRNKLQMIIRAHECVMDGFERFAQGQLITLFSATNYCGTANNAGALLVVGRGLVIVPKLIHPLPPPLHSPETSPEHVQDDTWMQELNNQRPPTPTRGRPQPNRDRNSLAYI</sequence>
<keyword evidence="8 12" id="KW-0464">Manganese</keyword>
<dbReference type="SUPFAM" id="SSF56300">
    <property type="entry name" value="Metallo-dependent phosphatases"/>
    <property type="match status" value="2"/>
</dbReference>
<feature type="domain" description="Serine/threonine specific protein phosphatases" evidence="15">
    <location>
        <begin position="618"/>
        <end position="623"/>
    </location>
</feature>
<dbReference type="GO" id="GO:0009742">
    <property type="term" value="P:brassinosteroid mediated signaling pathway"/>
    <property type="evidence" value="ECO:0007669"/>
    <property type="project" value="InterPro"/>
</dbReference>
<dbReference type="Proteomes" id="UP000245207">
    <property type="component" value="Unassembled WGS sequence"/>
</dbReference>
<evidence type="ECO:0000313" key="17">
    <source>
        <dbReference type="Proteomes" id="UP000245207"/>
    </source>
</evidence>
<evidence type="ECO:0000256" key="10">
    <source>
        <dbReference type="ARBA" id="ARBA00047761"/>
    </source>
</evidence>
<evidence type="ECO:0000256" key="4">
    <source>
        <dbReference type="ARBA" id="ARBA00022723"/>
    </source>
</evidence>
<keyword evidence="7 12" id="KW-0904">Protein phosphatase</keyword>
<dbReference type="GO" id="GO:0005634">
    <property type="term" value="C:nucleus"/>
    <property type="evidence" value="ECO:0007669"/>
    <property type="project" value="UniProtKB-SubCell"/>
</dbReference>
<dbReference type="PRINTS" id="PR00114">
    <property type="entry name" value="STPHPHTASE"/>
</dbReference>
<evidence type="ECO:0000256" key="12">
    <source>
        <dbReference type="PIRNR" id="PIRNR036363"/>
    </source>
</evidence>
<dbReference type="Gene3D" id="2.120.10.80">
    <property type="entry name" value="Kelch-type beta propeller"/>
    <property type="match status" value="2"/>
</dbReference>
<dbReference type="PROSITE" id="PS00125">
    <property type="entry name" value="SER_THR_PHOSPHATASE"/>
    <property type="match status" value="1"/>
</dbReference>
<evidence type="ECO:0000256" key="13">
    <source>
        <dbReference type="RuleBase" id="RU004273"/>
    </source>
</evidence>
<reference evidence="16 17" key="1">
    <citation type="journal article" date="2018" name="Mol. Plant">
        <title>The genome of Artemisia annua provides insight into the evolution of Asteraceae family and artemisinin biosynthesis.</title>
        <authorList>
            <person name="Shen Q."/>
            <person name="Zhang L."/>
            <person name="Liao Z."/>
            <person name="Wang S."/>
            <person name="Yan T."/>
            <person name="Shi P."/>
            <person name="Liu M."/>
            <person name="Fu X."/>
            <person name="Pan Q."/>
            <person name="Wang Y."/>
            <person name="Lv Z."/>
            <person name="Lu X."/>
            <person name="Zhang F."/>
            <person name="Jiang W."/>
            <person name="Ma Y."/>
            <person name="Chen M."/>
            <person name="Hao X."/>
            <person name="Li L."/>
            <person name="Tang Y."/>
            <person name="Lv G."/>
            <person name="Zhou Y."/>
            <person name="Sun X."/>
            <person name="Brodelius P.E."/>
            <person name="Rose J.K.C."/>
            <person name="Tang K."/>
        </authorList>
    </citation>
    <scope>NUCLEOTIDE SEQUENCE [LARGE SCALE GENOMIC DNA]</scope>
    <source>
        <strain evidence="17">cv. Huhao1</strain>
        <tissue evidence="16">Leaf</tissue>
    </source>
</reference>
<dbReference type="InterPro" id="IPR012391">
    <property type="entry name" value="Ser/Thr_prot_Pase_BSU1"/>
</dbReference>
<comment type="subcellular location">
    <subcellularLocation>
        <location evidence="1 12">Nucleus</location>
    </subcellularLocation>
</comment>